<reference evidence="2 3" key="1">
    <citation type="submission" date="2017-10" db="EMBL/GenBank/DDBJ databases">
        <title>Bifidobacterium xylocopum sp. nov. and Bifidobacterium aemilianum sp. nov., from the carpenter bee (Xylocopa violacea) digestive tract.</title>
        <authorList>
            <person name="Alberoni D."/>
            <person name="Baffoni L."/>
            <person name="Di Gioia D."/>
            <person name="Gaggia F."/>
            <person name="Biavati B."/>
        </authorList>
    </citation>
    <scope>NUCLEOTIDE SEQUENCE [LARGE SCALE GENOMIC DNA]</scope>
    <source>
        <strain evidence="2 3">XV10</strain>
    </source>
</reference>
<dbReference type="NCBIfam" id="TIGR00481">
    <property type="entry name" value="YbhB/YbcL family Raf kinase inhibitor-like protein"/>
    <property type="match status" value="1"/>
</dbReference>
<dbReference type="EMBL" id="PDCG01000004">
    <property type="protein sequence ID" value="RBP97710.1"/>
    <property type="molecule type" value="Genomic_DNA"/>
</dbReference>
<comment type="caution">
    <text evidence="2">The sequence shown here is derived from an EMBL/GenBank/DDBJ whole genome shotgun (WGS) entry which is preliminary data.</text>
</comment>
<dbReference type="Gene3D" id="3.90.280.10">
    <property type="entry name" value="PEBP-like"/>
    <property type="match status" value="1"/>
</dbReference>
<dbReference type="OrthoDB" id="9797506at2"/>
<evidence type="ECO:0000313" key="2">
    <source>
        <dbReference type="EMBL" id="RBP97710.1"/>
    </source>
</evidence>
<dbReference type="InterPro" id="IPR036610">
    <property type="entry name" value="PEBP-like_sf"/>
</dbReference>
<protein>
    <submittedName>
        <fullName evidence="2">YbhB/YbcL family Raf kinase inhibitor-like protein</fullName>
    </submittedName>
</protein>
<name>A0A366K7I8_9BIFI</name>
<dbReference type="Pfam" id="PF01161">
    <property type="entry name" value="PBP"/>
    <property type="match status" value="1"/>
</dbReference>
<comment type="similarity">
    <text evidence="1">Belongs to the UPF0098 family.</text>
</comment>
<keyword evidence="3" id="KW-1185">Reference proteome</keyword>
<dbReference type="InterPro" id="IPR008914">
    <property type="entry name" value="PEBP"/>
</dbReference>
<dbReference type="SUPFAM" id="SSF49777">
    <property type="entry name" value="PEBP-like"/>
    <property type="match status" value="1"/>
</dbReference>
<sequence length="183" mass="20247">MKISADFIVIPDAYAKAAAPEGKVADTPVVSLPFYIDQLDPSVHYLHWALTDPDSIPVCGFEWIHWTVANLPVDALMFDFNDSHALQIPPDFSRQLPSMIPEAAQGRTSAAGKFVGGSDPAVTMRYNGPTPPDRDHDYRLQVWGSAQPLPGLNQGFWYNELLKAVRTSDRDLDYGQIYLTGKA</sequence>
<accession>A0A366K7I8</accession>
<dbReference type="CDD" id="cd00865">
    <property type="entry name" value="PEBP_bact_arch"/>
    <property type="match status" value="1"/>
</dbReference>
<evidence type="ECO:0000256" key="1">
    <source>
        <dbReference type="ARBA" id="ARBA00007120"/>
    </source>
</evidence>
<gene>
    <name evidence="2" type="ORF">CRD60_05615</name>
</gene>
<organism evidence="2 3">
    <name type="scientific">Bifidobacterium aemilianum</name>
    <dbReference type="NCBI Taxonomy" id="2493120"/>
    <lineage>
        <taxon>Bacteria</taxon>
        <taxon>Bacillati</taxon>
        <taxon>Actinomycetota</taxon>
        <taxon>Actinomycetes</taxon>
        <taxon>Bifidobacteriales</taxon>
        <taxon>Bifidobacteriaceae</taxon>
        <taxon>Bifidobacterium</taxon>
    </lineage>
</organism>
<evidence type="ECO:0000313" key="3">
    <source>
        <dbReference type="Proteomes" id="UP000252530"/>
    </source>
</evidence>
<dbReference type="RefSeq" id="WP_113860314.1">
    <property type="nucleotide sequence ID" value="NZ_PDCG01000004.1"/>
</dbReference>
<proteinExistence type="inferred from homology"/>
<dbReference type="InterPro" id="IPR005247">
    <property type="entry name" value="YbhB_YbcL/LppC-like"/>
</dbReference>
<dbReference type="AlphaFoldDB" id="A0A366K7I8"/>
<dbReference type="Proteomes" id="UP000252530">
    <property type="component" value="Unassembled WGS sequence"/>
</dbReference>